<dbReference type="AlphaFoldDB" id="A0AB34IYU6"/>
<evidence type="ECO:0000313" key="4">
    <source>
        <dbReference type="Proteomes" id="UP001515480"/>
    </source>
</evidence>
<dbReference type="PROSITE" id="PS50176">
    <property type="entry name" value="ARM_REPEAT"/>
    <property type="match status" value="1"/>
</dbReference>
<dbReference type="SUPFAM" id="SSF48371">
    <property type="entry name" value="ARM repeat"/>
    <property type="match status" value="1"/>
</dbReference>
<dbReference type="PANTHER" id="PTHR22895">
    <property type="entry name" value="ARMADILLO REPEAT-CONTAINING PROTEIN 6"/>
    <property type="match status" value="1"/>
</dbReference>
<feature type="repeat" description="ARM" evidence="2">
    <location>
        <begin position="246"/>
        <end position="290"/>
    </location>
</feature>
<dbReference type="Proteomes" id="UP001515480">
    <property type="component" value="Unassembled WGS sequence"/>
</dbReference>
<comment type="caution">
    <text evidence="3">The sequence shown here is derived from an EMBL/GenBank/DDBJ whole genome shotgun (WGS) entry which is preliminary data.</text>
</comment>
<evidence type="ECO:0000256" key="1">
    <source>
        <dbReference type="ARBA" id="ARBA00022737"/>
    </source>
</evidence>
<keyword evidence="4" id="KW-1185">Reference proteome</keyword>
<accession>A0AB34IYU6</accession>
<organism evidence="3 4">
    <name type="scientific">Prymnesium parvum</name>
    <name type="common">Toxic golden alga</name>
    <dbReference type="NCBI Taxonomy" id="97485"/>
    <lineage>
        <taxon>Eukaryota</taxon>
        <taxon>Haptista</taxon>
        <taxon>Haptophyta</taxon>
        <taxon>Prymnesiophyceae</taxon>
        <taxon>Prymnesiales</taxon>
        <taxon>Prymnesiaceae</taxon>
        <taxon>Prymnesium</taxon>
    </lineage>
</organism>
<gene>
    <name evidence="3" type="ORF">AB1Y20_006869</name>
</gene>
<reference evidence="3 4" key="1">
    <citation type="journal article" date="2024" name="Science">
        <title>Giant polyketide synthase enzymes in the biosynthesis of giant marine polyether toxins.</title>
        <authorList>
            <person name="Fallon T.R."/>
            <person name="Shende V.V."/>
            <person name="Wierzbicki I.H."/>
            <person name="Pendleton A.L."/>
            <person name="Watervoot N.F."/>
            <person name="Auber R.P."/>
            <person name="Gonzalez D.J."/>
            <person name="Wisecaver J.H."/>
            <person name="Moore B.S."/>
        </authorList>
    </citation>
    <scope>NUCLEOTIDE SEQUENCE [LARGE SCALE GENOMIC DNA]</scope>
    <source>
        <strain evidence="3 4">12B1</strain>
    </source>
</reference>
<protein>
    <submittedName>
        <fullName evidence="3">Uncharacterized protein</fullName>
    </submittedName>
</protein>
<evidence type="ECO:0000256" key="2">
    <source>
        <dbReference type="PROSITE-ProRule" id="PRU00259"/>
    </source>
</evidence>
<evidence type="ECO:0000313" key="3">
    <source>
        <dbReference type="EMBL" id="KAL1510568.1"/>
    </source>
</evidence>
<keyword evidence="1" id="KW-0677">Repeat</keyword>
<proteinExistence type="predicted"/>
<dbReference type="EMBL" id="JBGBPQ010000015">
    <property type="protein sequence ID" value="KAL1510568.1"/>
    <property type="molecule type" value="Genomic_DNA"/>
</dbReference>
<name>A0AB34IYU6_PRYPA</name>
<dbReference type="InterPro" id="IPR011989">
    <property type="entry name" value="ARM-like"/>
</dbReference>
<dbReference type="Gene3D" id="1.25.10.10">
    <property type="entry name" value="Leucine-rich Repeat Variant"/>
    <property type="match status" value="1"/>
</dbReference>
<sequence length="316" mass="31082">MEAGEAAGEAAGAAAGEAAGEASGAAAGAPAPKGSCDVLESTDLQSLAALHAEGVLDDAEFSLARARVLRAQRDALLARAGVSEHERAGWTWRSDGGSTPVRAIAYADLSQQVCASGALAAEGVLEALRHAAASAEQLAEACAALALLAAREATRRGVLAKGAVGAAAEAMAAHAGEARLQQEACAALANLAVGEGEAEVREKGLALVLAAMAAHTAERGVQAKGCRALANCAFSAEGEADVLARGGVAAAVAAMAAHPDDRGVLDEAADALANLAGGEAGKREVRRAGGRQALEAALARHPGSESVKDALAAIAG</sequence>
<dbReference type="InterPro" id="IPR016024">
    <property type="entry name" value="ARM-type_fold"/>
</dbReference>
<dbReference type="InterPro" id="IPR000225">
    <property type="entry name" value="Armadillo"/>
</dbReference>
<dbReference type="PANTHER" id="PTHR22895:SF0">
    <property type="entry name" value="ARMADILLO REPEAT-CONTAINING PROTEIN 6"/>
    <property type="match status" value="1"/>
</dbReference>